<sequence>MVLVFLANLHLNPPLVFLYSVYLSVVSPIEVRLSKVGTGTPIPSMPLMYMILRTLAFFLSCISFIRAICTSTHNRPAECGAAGASRGLALPDCELIQITREHVRTVTILSCRCSGCPIVHPCRTPEFKENVFSDCSKCLFVLLLNSITRYNLAKCKGTRTIVVLEFLVFFCAFYTPSAGTLT</sequence>
<reference evidence="2" key="1">
    <citation type="journal article" date="2023" name="Mol. Phylogenet. Evol.">
        <title>Genome-scale phylogeny and comparative genomics of the fungal order Sordariales.</title>
        <authorList>
            <person name="Hensen N."/>
            <person name="Bonometti L."/>
            <person name="Westerberg I."/>
            <person name="Brannstrom I.O."/>
            <person name="Guillou S."/>
            <person name="Cros-Aarteil S."/>
            <person name="Calhoun S."/>
            <person name="Haridas S."/>
            <person name="Kuo A."/>
            <person name="Mondo S."/>
            <person name="Pangilinan J."/>
            <person name="Riley R."/>
            <person name="LaButti K."/>
            <person name="Andreopoulos B."/>
            <person name="Lipzen A."/>
            <person name="Chen C."/>
            <person name="Yan M."/>
            <person name="Daum C."/>
            <person name="Ng V."/>
            <person name="Clum A."/>
            <person name="Steindorff A."/>
            <person name="Ohm R.A."/>
            <person name="Martin F."/>
            <person name="Silar P."/>
            <person name="Natvig D.O."/>
            <person name="Lalanne C."/>
            <person name="Gautier V."/>
            <person name="Ament-Velasquez S.L."/>
            <person name="Kruys A."/>
            <person name="Hutchinson M.I."/>
            <person name="Powell A.J."/>
            <person name="Barry K."/>
            <person name="Miller A.N."/>
            <person name="Grigoriev I.V."/>
            <person name="Debuchy R."/>
            <person name="Gladieux P."/>
            <person name="Hiltunen Thoren M."/>
            <person name="Johannesson H."/>
        </authorList>
    </citation>
    <scope>NUCLEOTIDE SEQUENCE</scope>
    <source>
        <strain evidence="2">CBS 626.80</strain>
    </source>
</reference>
<keyword evidence="1" id="KW-1133">Transmembrane helix</keyword>
<keyword evidence="1" id="KW-0472">Membrane</keyword>
<comment type="caution">
    <text evidence="2">The sequence shown here is derived from an EMBL/GenBank/DDBJ whole genome shotgun (WGS) entry which is preliminary data.</text>
</comment>
<reference evidence="2" key="2">
    <citation type="submission" date="2023-06" db="EMBL/GenBank/DDBJ databases">
        <authorList>
            <consortium name="Lawrence Berkeley National Laboratory"/>
            <person name="Mondo S.J."/>
            <person name="Hensen N."/>
            <person name="Bonometti L."/>
            <person name="Westerberg I."/>
            <person name="Brannstrom I.O."/>
            <person name="Guillou S."/>
            <person name="Cros-Aarteil S."/>
            <person name="Calhoun S."/>
            <person name="Haridas S."/>
            <person name="Kuo A."/>
            <person name="Pangilinan J."/>
            <person name="Riley R."/>
            <person name="Labutti K."/>
            <person name="Andreopoulos B."/>
            <person name="Lipzen A."/>
            <person name="Chen C."/>
            <person name="Yanf M."/>
            <person name="Daum C."/>
            <person name="Ng V."/>
            <person name="Clum A."/>
            <person name="Steindorff A."/>
            <person name="Ohm R."/>
            <person name="Martin F."/>
            <person name="Silar P."/>
            <person name="Natvig D."/>
            <person name="Lalanne C."/>
            <person name="Gautier V."/>
            <person name="Ament-Velasquez S.L."/>
            <person name="Kruys A."/>
            <person name="Hutchinson M.I."/>
            <person name="Powell A.J."/>
            <person name="Barry K."/>
            <person name="Miller A.N."/>
            <person name="Grigoriev I.V."/>
            <person name="Debuchy R."/>
            <person name="Gladieux P."/>
            <person name="Thoren M.H."/>
            <person name="Johannesson H."/>
        </authorList>
    </citation>
    <scope>NUCLEOTIDE SEQUENCE</scope>
    <source>
        <strain evidence="2">CBS 626.80</strain>
    </source>
</reference>
<organism evidence="2 3">
    <name type="scientific">Pseudoneurospora amorphoporcata</name>
    <dbReference type="NCBI Taxonomy" id="241081"/>
    <lineage>
        <taxon>Eukaryota</taxon>
        <taxon>Fungi</taxon>
        <taxon>Dikarya</taxon>
        <taxon>Ascomycota</taxon>
        <taxon>Pezizomycotina</taxon>
        <taxon>Sordariomycetes</taxon>
        <taxon>Sordariomycetidae</taxon>
        <taxon>Sordariales</taxon>
        <taxon>Sordariaceae</taxon>
        <taxon>Pseudoneurospora</taxon>
    </lineage>
</organism>
<dbReference type="AlphaFoldDB" id="A0AAN6NYD0"/>
<gene>
    <name evidence="2" type="ORF">QBC32DRAFT_90310</name>
</gene>
<evidence type="ECO:0000256" key="1">
    <source>
        <dbReference type="SAM" id="Phobius"/>
    </source>
</evidence>
<keyword evidence="3" id="KW-1185">Reference proteome</keyword>
<dbReference type="EMBL" id="MU859091">
    <property type="protein sequence ID" value="KAK3954325.1"/>
    <property type="molecule type" value="Genomic_DNA"/>
</dbReference>
<evidence type="ECO:0000313" key="2">
    <source>
        <dbReference type="EMBL" id="KAK3954325.1"/>
    </source>
</evidence>
<evidence type="ECO:0000313" key="3">
    <source>
        <dbReference type="Proteomes" id="UP001303222"/>
    </source>
</evidence>
<protein>
    <submittedName>
        <fullName evidence="2">Uncharacterized protein</fullName>
    </submittedName>
</protein>
<feature type="transmembrane region" description="Helical" evidence="1">
    <location>
        <begin position="45"/>
        <end position="65"/>
    </location>
</feature>
<name>A0AAN6NYD0_9PEZI</name>
<feature type="transmembrane region" description="Helical" evidence="1">
    <location>
        <begin position="15"/>
        <end position="33"/>
    </location>
</feature>
<accession>A0AAN6NYD0</accession>
<keyword evidence="1" id="KW-0812">Transmembrane</keyword>
<proteinExistence type="predicted"/>
<dbReference type="Proteomes" id="UP001303222">
    <property type="component" value="Unassembled WGS sequence"/>
</dbReference>